<feature type="compositionally biased region" description="Polar residues" evidence="1">
    <location>
        <begin position="158"/>
        <end position="172"/>
    </location>
</feature>
<dbReference type="KEGG" id="nsh:GXM_07967"/>
<proteinExistence type="predicted"/>
<dbReference type="RefSeq" id="WP_152591468.1">
    <property type="nucleotide sequence ID" value="NZ_CP045227.1"/>
</dbReference>
<gene>
    <name evidence="2" type="ORF">GXM_07967</name>
</gene>
<dbReference type="Proteomes" id="UP000326678">
    <property type="component" value="Chromosome Gxm2"/>
</dbReference>
<protein>
    <submittedName>
        <fullName evidence="2">Uncharacterized protein</fullName>
    </submittedName>
</protein>
<dbReference type="AlphaFoldDB" id="A0A5P8WCE2"/>
<evidence type="ECO:0000313" key="2">
    <source>
        <dbReference type="EMBL" id="QFS50473.1"/>
    </source>
</evidence>
<name>A0A5P8WCE2_9NOSO</name>
<keyword evidence="3" id="KW-1185">Reference proteome</keyword>
<accession>A0A5P8WCE2</accession>
<evidence type="ECO:0000313" key="3">
    <source>
        <dbReference type="Proteomes" id="UP000326678"/>
    </source>
</evidence>
<reference evidence="2 3" key="1">
    <citation type="submission" date="2019-10" db="EMBL/GenBank/DDBJ databases">
        <title>Genomic and transcriptomic insights into the perfect genentic adaptation of a filamentous nitrogen-fixing cyanobacterium to rice fields.</title>
        <authorList>
            <person name="Chen Z."/>
        </authorList>
    </citation>
    <scope>NUCLEOTIDE SEQUENCE [LARGE SCALE GENOMIC DNA]</scope>
    <source>
        <strain evidence="2">CCNUC1</strain>
    </source>
</reference>
<sequence length="403" mass="43643">MDYQIVHAVEGRIRIRIPLLAEEAEYASKLQKRVESLNYVTNVRINPLAESMIVTYKYKFVSCAVMQTHLQEAIAQVASPQSLSAPSAPELKIAQMASPQPPSAPPTPELAVVEEKSSGISTGVVQESFAHSVEQVNPDKDPWEDETTPAIEPLTNEVQQDLSTPETSTVEDAQTEDELVDSVTEQTNSDATPLQTSALARRLDVHPKALSRYKSKPDFKQWSQKKDPNSIAWTYDSVSKIFCPTELTVSTDQSNPQEQRMQTEVEKVRGEVLGGVVGGIVGETVGSILAGPIGMVVGEEVGTVVGAILGEDLGKQAEHVNHLEAQKHPELETQEQIEVSAGETTRGKIGETVGEIVGEVLLGQEGGVIGKDMGEKIGSAVTEILEKEVIVNRESGEQESDQN</sequence>
<feature type="region of interest" description="Disordered" evidence="1">
    <location>
        <begin position="158"/>
        <end position="191"/>
    </location>
</feature>
<dbReference type="Pfam" id="PF19991">
    <property type="entry name" value="HMA_2"/>
    <property type="match status" value="1"/>
</dbReference>
<organism evidence="2 3">
    <name type="scientific">Nostoc sphaeroides CCNUC1</name>
    <dbReference type="NCBI Taxonomy" id="2653204"/>
    <lineage>
        <taxon>Bacteria</taxon>
        <taxon>Bacillati</taxon>
        <taxon>Cyanobacteriota</taxon>
        <taxon>Cyanophyceae</taxon>
        <taxon>Nostocales</taxon>
        <taxon>Nostocaceae</taxon>
        <taxon>Nostoc</taxon>
    </lineage>
</organism>
<evidence type="ECO:0000256" key="1">
    <source>
        <dbReference type="SAM" id="MobiDB-lite"/>
    </source>
</evidence>
<dbReference type="EMBL" id="CP045227">
    <property type="protein sequence ID" value="QFS50473.1"/>
    <property type="molecule type" value="Genomic_DNA"/>
</dbReference>